<gene>
    <name evidence="1" type="ORF">BJX67DRAFT_307322</name>
</gene>
<name>A0ABR4LZX6_9EURO</name>
<proteinExistence type="predicted"/>
<organism evidence="1 2">
    <name type="scientific">Aspergillus lucknowensis</name>
    <dbReference type="NCBI Taxonomy" id="176173"/>
    <lineage>
        <taxon>Eukaryota</taxon>
        <taxon>Fungi</taxon>
        <taxon>Dikarya</taxon>
        <taxon>Ascomycota</taxon>
        <taxon>Pezizomycotina</taxon>
        <taxon>Eurotiomycetes</taxon>
        <taxon>Eurotiomycetidae</taxon>
        <taxon>Eurotiales</taxon>
        <taxon>Aspergillaceae</taxon>
        <taxon>Aspergillus</taxon>
        <taxon>Aspergillus subgen. Nidulantes</taxon>
    </lineage>
</organism>
<protein>
    <submittedName>
        <fullName evidence="1">Uncharacterized protein</fullName>
    </submittedName>
</protein>
<comment type="caution">
    <text evidence="1">The sequence shown here is derived from an EMBL/GenBank/DDBJ whole genome shotgun (WGS) entry which is preliminary data.</text>
</comment>
<accession>A0ABR4LZX6</accession>
<dbReference type="EMBL" id="JBFXLQ010000007">
    <property type="protein sequence ID" value="KAL2870112.1"/>
    <property type="molecule type" value="Genomic_DNA"/>
</dbReference>
<dbReference type="GeneID" id="98142152"/>
<sequence>MRHDVRFGICPVQFRGKQTALTLAEMPAMLLPISEQRVRIFTLHCFRNIRSATENPPPKRPLSENSLRIRKIRRKNPNFIPCVQVEDARTNADPGTFTNAGLREPLGVTFGREMDVLQTWRTQNMWQPKPDDTGTRFSYSSIPSGEITRWKPMA</sequence>
<evidence type="ECO:0000313" key="2">
    <source>
        <dbReference type="Proteomes" id="UP001610432"/>
    </source>
</evidence>
<dbReference type="RefSeq" id="XP_070889091.1">
    <property type="nucleotide sequence ID" value="XM_071027080.1"/>
</dbReference>
<keyword evidence="2" id="KW-1185">Reference proteome</keyword>
<reference evidence="1 2" key="1">
    <citation type="submission" date="2024-07" db="EMBL/GenBank/DDBJ databases">
        <title>Section-level genome sequencing and comparative genomics of Aspergillus sections Usti and Cavernicolus.</title>
        <authorList>
            <consortium name="Lawrence Berkeley National Laboratory"/>
            <person name="Nybo J.L."/>
            <person name="Vesth T.C."/>
            <person name="Theobald S."/>
            <person name="Frisvad J.C."/>
            <person name="Larsen T.O."/>
            <person name="Kjaerboelling I."/>
            <person name="Rothschild-Mancinelli K."/>
            <person name="Lyhne E.K."/>
            <person name="Kogle M.E."/>
            <person name="Barry K."/>
            <person name="Clum A."/>
            <person name="Na H."/>
            <person name="Ledsgaard L."/>
            <person name="Lin J."/>
            <person name="Lipzen A."/>
            <person name="Kuo A."/>
            <person name="Riley R."/>
            <person name="Mondo S."/>
            <person name="Labutti K."/>
            <person name="Haridas S."/>
            <person name="Pangalinan J."/>
            <person name="Salamov A.A."/>
            <person name="Simmons B.A."/>
            <person name="Magnuson J.K."/>
            <person name="Chen J."/>
            <person name="Drula E."/>
            <person name="Henrissat B."/>
            <person name="Wiebenga A."/>
            <person name="Lubbers R.J."/>
            <person name="Gomes A.C."/>
            <person name="Macurrencykelacurrency M.R."/>
            <person name="Stajich J."/>
            <person name="Grigoriev I.V."/>
            <person name="Mortensen U.H."/>
            <person name="De Vries R.P."/>
            <person name="Baker S.E."/>
            <person name="Andersen M.R."/>
        </authorList>
    </citation>
    <scope>NUCLEOTIDE SEQUENCE [LARGE SCALE GENOMIC DNA]</scope>
    <source>
        <strain evidence="1 2">CBS 449.75</strain>
    </source>
</reference>
<evidence type="ECO:0000313" key="1">
    <source>
        <dbReference type="EMBL" id="KAL2870112.1"/>
    </source>
</evidence>
<dbReference type="Proteomes" id="UP001610432">
    <property type="component" value="Unassembled WGS sequence"/>
</dbReference>